<sequence length="270" mass="30517">MSVKIKTKFCYTIPLFIIFFQISCVHSHPQRGNATNVDHYNITLPKSRMEDIQPWKNGCLENSIRESSNSSHNIWTKQWKCPPGSHITNIMNGKRNTTDSPIILKEFSNNTFTIEHTVPLENGCFQQTIKQRNPYNNTIVMANVSLICAPRVKSSQSIEKLLIPIATIIERSAPLENGCFEQITKEINSTHFGNFNIINEEFICPPGFNESFSRDQFDKVPATSSNHSTVGCHLKGHCNGEKRSNVGYGVKSSKGFVIVIFLSLLTLYFI</sequence>
<keyword evidence="1" id="KW-0732">Signal</keyword>
<accession>A0A1L8E8W8</accession>
<name>A0A1L8E8W8_HAEIR</name>
<dbReference type="AlphaFoldDB" id="A0A1L8E8W8"/>
<dbReference type="EMBL" id="GFDG01003756">
    <property type="protein sequence ID" value="JAV15043.1"/>
    <property type="molecule type" value="Transcribed_RNA"/>
</dbReference>
<evidence type="ECO:0000313" key="2">
    <source>
        <dbReference type="EMBL" id="JAV15043.1"/>
    </source>
</evidence>
<feature type="chain" id="PRO_5012408589" description="Secreted protein" evidence="1">
    <location>
        <begin position="28"/>
        <end position="270"/>
    </location>
</feature>
<evidence type="ECO:0008006" key="3">
    <source>
        <dbReference type="Google" id="ProtNLM"/>
    </source>
</evidence>
<feature type="signal peptide" evidence="1">
    <location>
        <begin position="1"/>
        <end position="27"/>
    </location>
</feature>
<evidence type="ECO:0000256" key="1">
    <source>
        <dbReference type="SAM" id="SignalP"/>
    </source>
</evidence>
<protein>
    <recommendedName>
        <fullName evidence="3">Secreted protein</fullName>
    </recommendedName>
</protein>
<reference evidence="2" key="1">
    <citation type="submission" date="2017-01" db="EMBL/GenBank/DDBJ databases">
        <title>An insight into the sialome and mialome of the horn fly, Haematobia irritans.</title>
        <authorList>
            <person name="Breijo M."/>
            <person name="Boiani M."/>
            <person name="Ures X."/>
            <person name="Rocha S."/>
            <person name="Sequeira M."/>
            <person name="Ribeiro J.M."/>
        </authorList>
    </citation>
    <scope>NUCLEOTIDE SEQUENCE</scope>
</reference>
<organism evidence="2">
    <name type="scientific">Haematobia irritans</name>
    <name type="common">Horn fly</name>
    <name type="synonym">Conops irritans</name>
    <dbReference type="NCBI Taxonomy" id="7368"/>
    <lineage>
        <taxon>Eukaryota</taxon>
        <taxon>Metazoa</taxon>
        <taxon>Ecdysozoa</taxon>
        <taxon>Arthropoda</taxon>
        <taxon>Hexapoda</taxon>
        <taxon>Insecta</taxon>
        <taxon>Pterygota</taxon>
        <taxon>Neoptera</taxon>
        <taxon>Endopterygota</taxon>
        <taxon>Diptera</taxon>
        <taxon>Brachycera</taxon>
        <taxon>Muscomorpha</taxon>
        <taxon>Muscoidea</taxon>
        <taxon>Muscidae</taxon>
        <taxon>Haematobia</taxon>
    </lineage>
</organism>
<proteinExistence type="predicted"/>